<evidence type="ECO:0000256" key="8">
    <source>
        <dbReference type="SAM" id="MobiDB-lite"/>
    </source>
</evidence>
<feature type="compositionally biased region" description="Acidic residues" evidence="8">
    <location>
        <begin position="57"/>
        <end position="73"/>
    </location>
</feature>
<dbReference type="OMA" id="GMRIQFW"/>
<reference evidence="11" key="1">
    <citation type="journal article" date="2013" name="Genome Announc.">
        <title>Draft genome sequence of the grapevine dieback fungus Eutypa lata UCR-EL1.</title>
        <authorList>
            <person name="Blanco-Ulate B."/>
            <person name="Rolshausen P.E."/>
            <person name="Cantu D."/>
        </authorList>
    </citation>
    <scope>NUCLEOTIDE SEQUENCE [LARGE SCALE GENOMIC DNA]</scope>
    <source>
        <strain evidence="11">UCR-EL1</strain>
    </source>
</reference>
<dbReference type="Pfam" id="PF00075">
    <property type="entry name" value="RNase_H"/>
    <property type="match status" value="1"/>
</dbReference>
<evidence type="ECO:0000313" key="11">
    <source>
        <dbReference type="Proteomes" id="UP000012174"/>
    </source>
</evidence>
<dbReference type="CDD" id="cd13934">
    <property type="entry name" value="RNase_H_Dikarya_like"/>
    <property type="match status" value="1"/>
</dbReference>
<dbReference type="GO" id="GO:0004523">
    <property type="term" value="F:RNA-DNA hybrid ribonuclease activity"/>
    <property type="evidence" value="ECO:0007669"/>
    <property type="project" value="UniProtKB-EC"/>
</dbReference>
<dbReference type="AlphaFoldDB" id="M7SFX5"/>
<dbReference type="GO" id="GO:0003676">
    <property type="term" value="F:nucleic acid binding"/>
    <property type="evidence" value="ECO:0007669"/>
    <property type="project" value="InterPro"/>
</dbReference>
<evidence type="ECO:0000256" key="2">
    <source>
        <dbReference type="ARBA" id="ARBA00005300"/>
    </source>
</evidence>
<feature type="region of interest" description="Disordered" evidence="8">
    <location>
        <begin position="57"/>
        <end position="76"/>
    </location>
</feature>
<keyword evidence="7" id="KW-0378">Hydrolase</keyword>
<evidence type="ECO:0000313" key="10">
    <source>
        <dbReference type="EMBL" id="EMR65149.1"/>
    </source>
</evidence>
<dbReference type="EMBL" id="KB706933">
    <property type="protein sequence ID" value="EMR65149.1"/>
    <property type="molecule type" value="Genomic_DNA"/>
</dbReference>
<evidence type="ECO:0000256" key="5">
    <source>
        <dbReference type="ARBA" id="ARBA00022723"/>
    </source>
</evidence>
<gene>
    <name evidence="10" type="ORF">UCREL1_7870</name>
</gene>
<keyword evidence="5" id="KW-0479">Metal-binding</keyword>
<dbReference type="EC" id="3.1.26.4" evidence="3"/>
<keyword evidence="6" id="KW-0255">Endonuclease</keyword>
<name>M7SFX5_EUTLA</name>
<evidence type="ECO:0000256" key="4">
    <source>
        <dbReference type="ARBA" id="ARBA00022722"/>
    </source>
</evidence>
<evidence type="ECO:0000259" key="9">
    <source>
        <dbReference type="PROSITE" id="PS50879"/>
    </source>
</evidence>
<dbReference type="Proteomes" id="UP000012174">
    <property type="component" value="Unassembled WGS sequence"/>
</dbReference>
<dbReference type="InterPro" id="IPR050092">
    <property type="entry name" value="RNase_H"/>
</dbReference>
<sequence>MPLGRYLAQGLIPLGPSSSDDEEGPCTLPNGRIVCGPHGLVTCGKCCTSYDFMDSDDEVDEEDYDDEEDEDGSSVDIPMIDAAGDRLHSQSPLDIGPKKRRGTGRAFPTRFTPPTSSILPAELFRGKKTYAKLTRYVHRDDPRAALIYTDGACLNNGQPNPRAGWAFVHGPGLENNPAIAAGRLESKGPFGDESIQSSNRAELRAVIAALRFRHWTGEGFSTMTIATDSEYVVEGSTKWAKTWVKNDWKTSGNAAVKNKDLWEMLLGEVERWKDEGLSIRFWRIPRDWNKTADAAAKKAASEDDVPAEYVEVIGLPF</sequence>
<feature type="region of interest" description="Disordered" evidence="8">
    <location>
        <begin position="83"/>
        <end position="112"/>
    </location>
</feature>
<evidence type="ECO:0000256" key="3">
    <source>
        <dbReference type="ARBA" id="ARBA00012180"/>
    </source>
</evidence>
<accession>M7SFX5</accession>
<dbReference type="KEGG" id="ela:UCREL1_7870"/>
<dbReference type="InterPro" id="IPR002156">
    <property type="entry name" value="RNaseH_domain"/>
</dbReference>
<dbReference type="Gene3D" id="3.30.420.10">
    <property type="entry name" value="Ribonuclease H-like superfamily/Ribonuclease H"/>
    <property type="match status" value="1"/>
</dbReference>
<dbReference type="STRING" id="1287681.M7SFX5"/>
<comment type="similarity">
    <text evidence="2">Belongs to the RNase H family.</text>
</comment>
<dbReference type="eggNOG" id="KOG3752">
    <property type="taxonomic scope" value="Eukaryota"/>
</dbReference>
<dbReference type="SUPFAM" id="SSF53098">
    <property type="entry name" value="Ribonuclease H-like"/>
    <property type="match status" value="1"/>
</dbReference>
<dbReference type="GO" id="GO:0046872">
    <property type="term" value="F:metal ion binding"/>
    <property type="evidence" value="ECO:0007669"/>
    <property type="project" value="UniProtKB-KW"/>
</dbReference>
<dbReference type="PANTHER" id="PTHR10642:SF26">
    <property type="entry name" value="RIBONUCLEASE H1"/>
    <property type="match status" value="1"/>
</dbReference>
<feature type="domain" description="RNase H type-1" evidence="9">
    <location>
        <begin position="141"/>
        <end position="301"/>
    </location>
</feature>
<evidence type="ECO:0000256" key="6">
    <source>
        <dbReference type="ARBA" id="ARBA00022759"/>
    </source>
</evidence>
<dbReference type="InterPro" id="IPR012337">
    <property type="entry name" value="RNaseH-like_sf"/>
</dbReference>
<evidence type="ECO:0000256" key="1">
    <source>
        <dbReference type="ARBA" id="ARBA00000077"/>
    </source>
</evidence>
<keyword evidence="11" id="KW-1185">Reference proteome</keyword>
<dbReference type="HOGENOM" id="CLU_030894_4_1_1"/>
<dbReference type="OrthoDB" id="407198at2759"/>
<keyword evidence="4" id="KW-0540">Nuclease</keyword>
<comment type="catalytic activity">
    <reaction evidence="1">
        <text>Endonucleolytic cleavage to 5'-phosphomonoester.</text>
        <dbReference type="EC" id="3.1.26.4"/>
    </reaction>
</comment>
<organism evidence="10 11">
    <name type="scientific">Eutypa lata (strain UCR-EL1)</name>
    <name type="common">Grapevine dieback disease fungus</name>
    <name type="synonym">Eutypa armeniacae</name>
    <dbReference type="NCBI Taxonomy" id="1287681"/>
    <lineage>
        <taxon>Eukaryota</taxon>
        <taxon>Fungi</taxon>
        <taxon>Dikarya</taxon>
        <taxon>Ascomycota</taxon>
        <taxon>Pezizomycotina</taxon>
        <taxon>Sordariomycetes</taxon>
        <taxon>Xylariomycetidae</taxon>
        <taxon>Xylariales</taxon>
        <taxon>Diatrypaceae</taxon>
        <taxon>Eutypa</taxon>
    </lineage>
</organism>
<dbReference type="GO" id="GO:0043137">
    <property type="term" value="P:DNA replication, removal of RNA primer"/>
    <property type="evidence" value="ECO:0007669"/>
    <property type="project" value="TreeGrafter"/>
</dbReference>
<protein>
    <recommendedName>
        <fullName evidence="3">ribonuclease H</fullName>
        <ecNumber evidence="3">3.1.26.4</ecNumber>
    </recommendedName>
</protein>
<dbReference type="InterPro" id="IPR036397">
    <property type="entry name" value="RNaseH_sf"/>
</dbReference>
<dbReference type="PROSITE" id="PS50879">
    <property type="entry name" value="RNASE_H_1"/>
    <property type="match status" value="1"/>
</dbReference>
<evidence type="ECO:0000256" key="7">
    <source>
        <dbReference type="ARBA" id="ARBA00022801"/>
    </source>
</evidence>
<proteinExistence type="inferred from homology"/>
<dbReference type="PANTHER" id="PTHR10642">
    <property type="entry name" value="RIBONUCLEASE H1"/>
    <property type="match status" value="1"/>
</dbReference>